<dbReference type="Pfam" id="PF14111">
    <property type="entry name" value="DUF4283"/>
    <property type="match status" value="1"/>
</dbReference>
<dbReference type="InterPro" id="IPR025558">
    <property type="entry name" value="DUF4283"/>
</dbReference>
<dbReference type="AlphaFoldDB" id="A0A2K3K9B1"/>
<gene>
    <name evidence="2" type="ORF">L195_g053212</name>
</gene>
<name>A0A2K3K9B1_TRIPR</name>
<proteinExistence type="predicted"/>
<comment type="caution">
    <text evidence="2">The sequence shown here is derived from an EMBL/GenBank/DDBJ whole genome shotgun (WGS) entry which is preliminary data.</text>
</comment>
<dbReference type="EMBL" id="ASHM01088803">
    <property type="protein sequence ID" value="PNX62864.1"/>
    <property type="molecule type" value="Genomic_DNA"/>
</dbReference>
<evidence type="ECO:0000313" key="3">
    <source>
        <dbReference type="Proteomes" id="UP000236291"/>
    </source>
</evidence>
<reference evidence="2 3" key="1">
    <citation type="journal article" date="2014" name="Am. J. Bot.">
        <title>Genome assembly and annotation for red clover (Trifolium pratense; Fabaceae).</title>
        <authorList>
            <person name="Istvanek J."/>
            <person name="Jaros M."/>
            <person name="Krenek A."/>
            <person name="Repkova J."/>
        </authorList>
    </citation>
    <scope>NUCLEOTIDE SEQUENCE [LARGE SCALE GENOMIC DNA]</scope>
    <source>
        <strain evidence="3">cv. Tatra</strain>
        <tissue evidence="2">Young leaves</tissue>
    </source>
</reference>
<dbReference type="PANTHER" id="PTHR31286">
    <property type="entry name" value="GLYCINE-RICH CELL WALL STRUCTURAL PROTEIN 1.8-LIKE"/>
    <property type="match status" value="1"/>
</dbReference>
<reference evidence="2 3" key="2">
    <citation type="journal article" date="2017" name="Front. Plant Sci.">
        <title>Gene Classification and Mining of Molecular Markers Useful in Red Clover (Trifolium pratense) Breeding.</title>
        <authorList>
            <person name="Istvanek J."/>
            <person name="Dluhosova J."/>
            <person name="Dluhos P."/>
            <person name="Patkova L."/>
            <person name="Nedelnik J."/>
            <person name="Repkova J."/>
        </authorList>
    </citation>
    <scope>NUCLEOTIDE SEQUENCE [LARGE SCALE GENOMIC DNA]</scope>
    <source>
        <strain evidence="3">cv. Tatra</strain>
        <tissue evidence="2">Young leaves</tissue>
    </source>
</reference>
<evidence type="ECO:0000259" key="1">
    <source>
        <dbReference type="Pfam" id="PF14111"/>
    </source>
</evidence>
<feature type="non-terminal residue" evidence="2">
    <location>
        <position position="291"/>
    </location>
</feature>
<dbReference type="Proteomes" id="UP000236291">
    <property type="component" value="Unassembled WGS sequence"/>
</dbReference>
<sequence length="291" mass="33241">MPRKPPEKINQIKETPRISFRDKLLGESLAVPKSHEKVDLIAQQLVRIEHEGGNRLLPKVYLDDKVFKGMCSSWTDAIMVKLLGKTLGYKGMKDRLQKIWKLLGGFEIRDVDNGFYTVKFDIVADKEKVVSEGPWMISDHYLAVSHWSPDFISPEAKVERTLVWIRFPGLNLVYYDESFLLAMAAAVGKPIKVDTTTLNVERGRFARICIEIDLNEPVVGKVWLNGYWYKVEYEGLHIICSTCRRYGHHARNCTHKPVQPSTTTIIQPEKSRKVGDEAINVAAEMLDKITV</sequence>
<evidence type="ECO:0000313" key="2">
    <source>
        <dbReference type="EMBL" id="PNX62864.1"/>
    </source>
</evidence>
<dbReference type="STRING" id="57577.A0A2K3K9B1"/>
<dbReference type="PANTHER" id="PTHR31286:SF171">
    <property type="entry name" value="CCHC-TYPE DOMAIN-CONTAINING PROTEIN"/>
    <property type="match status" value="1"/>
</dbReference>
<organism evidence="2 3">
    <name type="scientific">Trifolium pratense</name>
    <name type="common">Red clover</name>
    <dbReference type="NCBI Taxonomy" id="57577"/>
    <lineage>
        <taxon>Eukaryota</taxon>
        <taxon>Viridiplantae</taxon>
        <taxon>Streptophyta</taxon>
        <taxon>Embryophyta</taxon>
        <taxon>Tracheophyta</taxon>
        <taxon>Spermatophyta</taxon>
        <taxon>Magnoliopsida</taxon>
        <taxon>eudicotyledons</taxon>
        <taxon>Gunneridae</taxon>
        <taxon>Pentapetalae</taxon>
        <taxon>rosids</taxon>
        <taxon>fabids</taxon>
        <taxon>Fabales</taxon>
        <taxon>Fabaceae</taxon>
        <taxon>Papilionoideae</taxon>
        <taxon>50 kb inversion clade</taxon>
        <taxon>NPAAA clade</taxon>
        <taxon>Hologalegina</taxon>
        <taxon>IRL clade</taxon>
        <taxon>Trifolieae</taxon>
        <taxon>Trifolium</taxon>
    </lineage>
</organism>
<accession>A0A2K3K9B1</accession>
<dbReference type="InterPro" id="IPR040256">
    <property type="entry name" value="At4g02000-like"/>
</dbReference>
<protein>
    <recommendedName>
        <fullName evidence="1">DUF4283 domain-containing protein</fullName>
    </recommendedName>
</protein>
<feature type="domain" description="DUF4283" evidence="1">
    <location>
        <begin position="72"/>
        <end position="152"/>
    </location>
</feature>